<reference evidence="2 3" key="1">
    <citation type="submission" date="2024-09" db="EMBL/GenBank/DDBJ databases">
        <title>Rethinking Asexuality: The Enigmatic Case of Functional Sexual Genes in Lepraria (Stereocaulaceae).</title>
        <authorList>
            <person name="Doellman M."/>
            <person name="Sun Y."/>
            <person name="Barcenas-Pena A."/>
            <person name="Lumbsch H.T."/>
            <person name="Grewe F."/>
        </authorList>
    </citation>
    <scope>NUCLEOTIDE SEQUENCE [LARGE SCALE GENOMIC DNA]</scope>
    <source>
        <strain evidence="2 3">Mercado 3170</strain>
    </source>
</reference>
<name>A0ABR4A566_9LECA</name>
<evidence type="ECO:0000259" key="1">
    <source>
        <dbReference type="Pfam" id="PF02270"/>
    </source>
</evidence>
<dbReference type="InterPro" id="IPR040450">
    <property type="entry name" value="TFIIF_beta_HTH"/>
</dbReference>
<organism evidence="2 3">
    <name type="scientific">Stereocaulon virgatum</name>
    <dbReference type="NCBI Taxonomy" id="373712"/>
    <lineage>
        <taxon>Eukaryota</taxon>
        <taxon>Fungi</taxon>
        <taxon>Dikarya</taxon>
        <taxon>Ascomycota</taxon>
        <taxon>Pezizomycotina</taxon>
        <taxon>Lecanoromycetes</taxon>
        <taxon>OSLEUM clade</taxon>
        <taxon>Lecanoromycetidae</taxon>
        <taxon>Lecanorales</taxon>
        <taxon>Lecanorineae</taxon>
        <taxon>Stereocaulaceae</taxon>
        <taxon>Stereocaulon</taxon>
    </lineage>
</organism>
<dbReference type="Proteomes" id="UP001590950">
    <property type="component" value="Unassembled WGS sequence"/>
</dbReference>
<feature type="domain" description="TFIIF beta subunit HTH" evidence="1">
    <location>
        <begin position="31"/>
        <end position="75"/>
    </location>
</feature>
<sequence length="94" mass="10637">MSIESKMPTETFRKLQIALPIIQPEPDKDHIPQGELIAALREARTEYMTWPLSTLKIGLRQNEAYLKGTLEMSAFPLDIEGSNGYQLRSDEGCN</sequence>
<keyword evidence="3" id="KW-1185">Reference proteome</keyword>
<proteinExistence type="predicted"/>
<dbReference type="Pfam" id="PF02270">
    <property type="entry name" value="TFIIF_beta"/>
    <property type="match status" value="1"/>
</dbReference>
<evidence type="ECO:0000313" key="2">
    <source>
        <dbReference type="EMBL" id="KAL2040585.1"/>
    </source>
</evidence>
<accession>A0ABR4A566</accession>
<protein>
    <recommendedName>
        <fullName evidence="1">TFIIF beta subunit HTH domain-containing protein</fullName>
    </recommendedName>
</protein>
<evidence type="ECO:0000313" key="3">
    <source>
        <dbReference type="Proteomes" id="UP001590950"/>
    </source>
</evidence>
<comment type="caution">
    <text evidence="2">The sequence shown here is derived from an EMBL/GenBank/DDBJ whole genome shotgun (WGS) entry which is preliminary data.</text>
</comment>
<dbReference type="EMBL" id="JBEFKJ010000020">
    <property type="protein sequence ID" value="KAL2040585.1"/>
    <property type="molecule type" value="Genomic_DNA"/>
</dbReference>
<gene>
    <name evidence="2" type="ORF">N7G274_006564</name>
</gene>